<feature type="non-terminal residue" evidence="2">
    <location>
        <position position="142"/>
    </location>
</feature>
<keyword evidence="1" id="KW-0812">Transmembrane</keyword>
<evidence type="ECO:0000313" key="3">
    <source>
        <dbReference type="Proteomes" id="UP000824469"/>
    </source>
</evidence>
<dbReference type="EMBL" id="JAHRHJ020000001">
    <property type="protein sequence ID" value="KAH9330892.1"/>
    <property type="molecule type" value="Genomic_DNA"/>
</dbReference>
<organism evidence="2 3">
    <name type="scientific">Taxus chinensis</name>
    <name type="common">Chinese yew</name>
    <name type="synonym">Taxus wallichiana var. chinensis</name>
    <dbReference type="NCBI Taxonomy" id="29808"/>
    <lineage>
        <taxon>Eukaryota</taxon>
        <taxon>Viridiplantae</taxon>
        <taxon>Streptophyta</taxon>
        <taxon>Embryophyta</taxon>
        <taxon>Tracheophyta</taxon>
        <taxon>Spermatophyta</taxon>
        <taxon>Pinopsida</taxon>
        <taxon>Pinidae</taxon>
        <taxon>Conifers II</taxon>
        <taxon>Cupressales</taxon>
        <taxon>Taxaceae</taxon>
        <taxon>Taxus</taxon>
    </lineage>
</organism>
<keyword evidence="3" id="KW-1185">Reference proteome</keyword>
<gene>
    <name evidence="2" type="ORF">KI387_003000</name>
</gene>
<evidence type="ECO:0000313" key="2">
    <source>
        <dbReference type="EMBL" id="KAH9330892.1"/>
    </source>
</evidence>
<proteinExistence type="predicted"/>
<keyword evidence="1" id="KW-1133">Transmembrane helix</keyword>
<accession>A0AA38LRJ1</accession>
<dbReference type="OMA" id="GEHIMEQ"/>
<dbReference type="Proteomes" id="UP000824469">
    <property type="component" value="Unassembled WGS sequence"/>
</dbReference>
<evidence type="ECO:0000256" key="1">
    <source>
        <dbReference type="SAM" id="Phobius"/>
    </source>
</evidence>
<reference evidence="2 3" key="1">
    <citation type="journal article" date="2021" name="Nat. Plants">
        <title>The Taxus genome provides insights into paclitaxel biosynthesis.</title>
        <authorList>
            <person name="Xiong X."/>
            <person name="Gou J."/>
            <person name="Liao Q."/>
            <person name="Li Y."/>
            <person name="Zhou Q."/>
            <person name="Bi G."/>
            <person name="Li C."/>
            <person name="Du R."/>
            <person name="Wang X."/>
            <person name="Sun T."/>
            <person name="Guo L."/>
            <person name="Liang H."/>
            <person name="Lu P."/>
            <person name="Wu Y."/>
            <person name="Zhang Z."/>
            <person name="Ro D.K."/>
            <person name="Shang Y."/>
            <person name="Huang S."/>
            <person name="Yan J."/>
        </authorList>
    </citation>
    <scope>NUCLEOTIDE SEQUENCE [LARGE SCALE GENOMIC DNA]</scope>
    <source>
        <strain evidence="2">Ta-2019</strain>
    </source>
</reference>
<feature type="transmembrane region" description="Helical" evidence="1">
    <location>
        <begin position="50"/>
        <end position="68"/>
    </location>
</feature>
<feature type="non-terminal residue" evidence="2">
    <location>
        <position position="1"/>
    </location>
</feature>
<protein>
    <submittedName>
        <fullName evidence="2">Uncharacterized protein</fullName>
    </submittedName>
</protein>
<name>A0AA38LRJ1_TAXCH</name>
<sequence length="142" mass="16099">TVVTIIIKMSGEHIMEQSNIKLKKGFGLFRQQFVELMKKNALLSWRNKPAMFLQLFSSFFFVFLIFLAQQAINSRFSDTTSFDNIFEPKNQAVEGIPKCEDGYFIKTPCYDFLWSGSDSPVINGIVANIMANNPGRAIPSSK</sequence>
<dbReference type="AlphaFoldDB" id="A0AA38LRJ1"/>
<keyword evidence="1" id="KW-0472">Membrane</keyword>
<comment type="caution">
    <text evidence="2">The sequence shown here is derived from an EMBL/GenBank/DDBJ whole genome shotgun (WGS) entry which is preliminary data.</text>
</comment>